<sequence>MWRLWKYGDSDDKDGSFDELDESNSLSG</sequence>
<proteinExistence type="predicted"/>
<reference evidence="2" key="1">
    <citation type="submission" date="2014-09" db="EMBL/GenBank/DDBJ databases">
        <authorList>
            <person name="Magalhaes I.L.F."/>
            <person name="Oliveira U."/>
            <person name="Santos F.R."/>
            <person name="Vidigal T.H.D.A."/>
            <person name="Brescovit A.D."/>
            <person name="Santos A.J."/>
        </authorList>
    </citation>
    <scope>NUCLEOTIDE SEQUENCE</scope>
    <source>
        <tissue evidence="2">Shoot tissue taken approximately 20 cm above the soil surface</tissue>
    </source>
</reference>
<protein>
    <submittedName>
        <fullName evidence="2">Uncharacterized protein</fullName>
    </submittedName>
</protein>
<feature type="compositionally biased region" description="Basic and acidic residues" evidence="1">
    <location>
        <begin position="1"/>
        <end position="16"/>
    </location>
</feature>
<reference evidence="2" key="2">
    <citation type="journal article" date="2015" name="Data Brief">
        <title>Shoot transcriptome of the giant reed, Arundo donax.</title>
        <authorList>
            <person name="Barrero R.A."/>
            <person name="Guerrero F.D."/>
            <person name="Moolhuijzen P."/>
            <person name="Goolsby J.A."/>
            <person name="Tidwell J."/>
            <person name="Bellgard S.E."/>
            <person name="Bellgard M.I."/>
        </authorList>
    </citation>
    <scope>NUCLEOTIDE SEQUENCE</scope>
    <source>
        <tissue evidence="2">Shoot tissue taken approximately 20 cm above the soil surface</tissue>
    </source>
</reference>
<name>A0A0A9A377_ARUDO</name>
<accession>A0A0A9A377</accession>
<evidence type="ECO:0000313" key="2">
    <source>
        <dbReference type="EMBL" id="JAD45536.1"/>
    </source>
</evidence>
<dbReference type="EMBL" id="GBRH01252359">
    <property type="protein sequence ID" value="JAD45536.1"/>
    <property type="molecule type" value="Transcribed_RNA"/>
</dbReference>
<dbReference type="AlphaFoldDB" id="A0A0A9A377"/>
<organism evidence="2">
    <name type="scientific">Arundo donax</name>
    <name type="common">Giant reed</name>
    <name type="synonym">Donax arundinaceus</name>
    <dbReference type="NCBI Taxonomy" id="35708"/>
    <lineage>
        <taxon>Eukaryota</taxon>
        <taxon>Viridiplantae</taxon>
        <taxon>Streptophyta</taxon>
        <taxon>Embryophyta</taxon>
        <taxon>Tracheophyta</taxon>
        <taxon>Spermatophyta</taxon>
        <taxon>Magnoliopsida</taxon>
        <taxon>Liliopsida</taxon>
        <taxon>Poales</taxon>
        <taxon>Poaceae</taxon>
        <taxon>PACMAD clade</taxon>
        <taxon>Arundinoideae</taxon>
        <taxon>Arundineae</taxon>
        <taxon>Arundo</taxon>
    </lineage>
</organism>
<feature type="region of interest" description="Disordered" evidence="1">
    <location>
        <begin position="1"/>
        <end position="28"/>
    </location>
</feature>
<evidence type="ECO:0000256" key="1">
    <source>
        <dbReference type="SAM" id="MobiDB-lite"/>
    </source>
</evidence>